<name>A0A329SUI7_9STRA</name>
<keyword evidence="2" id="KW-1185">Reference proteome</keyword>
<organism evidence="1 2">
    <name type="scientific">Phytophthora cactorum</name>
    <dbReference type="NCBI Taxonomy" id="29920"/>
    <lineage>
        <taxon>Eukaryota</taxon>
        <taxon>Sar</taxon>
        <taxon>Stramenopiles</taxon>
        <taxon>Oomycota</taxon>
        <taxon>Peronosporomycetes</taxon>
        <taxon>Peronosporales</taxon>
        <taxon>Peronosporaceae</taxon>
        <taxon>Phytophthora</taxon>
    </lineage>
</organism>
<evidence type="ECO:0000313" key="1">
    <source>
        <dbReference type="EMBL" id="RAW39438.1"/>
    </source>
</evidence>
<evidence type="ECO:0000313" key="2">
    <source>
        <dbReference type="Proteomes" id="UP000251314"/>
    </source>
</evidence>
<proteinExistence type="predicted"/>
<evidence type="ECO:0008006" key="3">
    <source>
        <dbReference type="Google" id="ProtNLM"/>
    </source>
</evidence>
<protein>
    <recommendedName>
        <fullName evidence="3">DDE-1 domain-containing protein</fullName>
    </recommendedName>
</protein>
<dbReference type="AlphaFoldDB" id="A0A329SUI7"/>
<comment type="caution">
    <text evidence="1">The sequence shown here is derived from an EMBL/GenBank/DDBJ whole genome shotgun (WGS) entry which is preliminary data.</text>
</comment>
<gene>
    <name evidence="1" type="ORF">PC110_g4322</name>
</gene>
<dbReference type="EMBL" id="MJFZ01000066">
    <property type="protein sequence ID" value="RAW39438.1"/>
    <property type="molecule type" value="Genomic_DNA"/>
</dbReference>
<dbReference type="OrthoDB" id="166763at2759"/>
<dbReference type="Proteomes" id="UP000251314">
    <property type="component" value="Unassembled WGS sequence"/>
</dbReference>
<dbReference type="VEuPathDB" id="FungiDB:PC110_g4322"/>
<accession>A0A329SUI7</accession>
<reference evidence="1 2" key="1">
    <citation type="submission" date="2018-01" db="EMBL/GenBank/DDBJ databases">
        <title>Draft genome of the strawberry crown rot pathogen Phytophthora cactorum.</title>
        <authorList>
            <person name="Armitage A.D."/>
            <person name="Lysoe E."/>
            <person name="Nellist C.F."/>
            <person name="Harrison R.J."/>
            <person name="Brurberg M.B."/>
        </authorList>
    </citation>
    <scope>NUCLEOTIDE SEQUENCE [LARGE SCALE GENOMIC DNA]</scope>
    <source>
        <strain evidence="1 2">10300</strain>
    </source>
</reference>
<sequence length="124" mass="13664">MDKAHFVFNMDNGKTLGFRGGKSVRYQDEVSGGEGITLVIKIRNGASARIEPLMVIFQNANGSYPIRGADPVPGVAYLSGPKGWMGERVFGEWIANNTCNSREPRSKRQIIFVDNASGHEVDEY</sequence>